<protein>
    <submittedName>
        <fullName evidence="1">Uncharacterized protein</fullName>
    </submittedName>
</protein>
<accession>A0A1A5YRS5</accession>
<keyword evidence="2" id="KW-1185">Reference proteome</keyword>
<evidence type="ECO:0000313" key="2">
    <source>
        <dbReference type="Proteomes" id="UP000092024"/>
    </source>
</evidence>
<proteinExistence type="predicted"/>
<sequence length="94" mass="10573">MIDGILGLIQEPLVRNGVMEQRGRIRSQKLCRKIVVAVIDFKLLESLTFLIQKLISYSLGIGAGVNTACNPILNKRRLYKIALGLLLTIRRKPE</sequence>
<gene>
    <name evidence="1" type="ORF">A7K91_14765</name>
</gene>
<comment type="caution">
    <text evidence="1">The sequence shown here is derived from an EMBL/GenBank/DDBJ whole genome shotgun (WGS) entry which is preliminary data.</text>
</comment>
<name>A0A1A5YRS5_9BACL</name>
<organism evidence="1 2">
    <name type="scientific">Paenibacillus oryzae</name>
    <dbReference type="NCBI Taxonomy" id="1844972"/>
    <lineage>
        <taxon>Bacteria</taxon>
        <taxon>Bacillati</taxon>
        <taxon>Bacillota</taxon>
        <taxon>Bacilli</taxon>
        <taxon>Bacillales</taxon>
        <taxon>Paenibacillaceae</taxon>
        <taxon>Paenibacillus</taxon>
    </lineage>
</organism>
<dbReference type="AlphaFoldDB" id="A0A1A5YRS5"/>
<dbReference type="STRING" id="1844972.A7K91_14765"/>
<reference evidence="1 2" key="1">
    <citation type="submission" date="2016-05" db="EMBL/GenBank/DDBJ databases">
        <title>Paenibacillus oryzae. sp. nov., isolated from the rice root.</title>
        <authorList>
            <person name="Zhang J."/>
            <person name="Zhang X."/>
        </authorList>
    </citation>
    <scope>NUCLEOTIDE SEQUENCE [LARGE SCALE GENOMIC DNA]</scope>
    <source>
        <strain evidence="1 2">1DrF-4</strain>
    </source>
</reference>
<evidence type="ECO:0000313" key="1">
    <source>
        <dbReference type="EMBL" id="OBR68322.1"/>
    </source>
</evidence>
<dbReference type="EMBL" id="LYPA01000027">
    <property type="protein sequence ID" value="OBR68322.1"/>
    <property type="molecule type" value="Genomic_DNA"/>
</dbReference>
<dbReference type="Proteomes" id="UP000092024">
    <property type="component" value="Unassembled WGS sequence"/>
</dbReference>